<keyword evidence="3" id="KW-1185">Reference proteome</keyword>
<reference evidence="3" key="1">
    <citation type="submission" date="2013-02" db="EMBL/GenBank/DDBJ databases">
        <authorList>
            <person name="Hughes D."/>
        </authorList>
    </citation>
    <scope>NUCLEOTIDE SEQUENCE</scope>
    <source>
        <strain>Durham</strain>
        <strain evidence="3">NC isolate 2 -- Noor lab</strain>
    </source>
</reference>
<protein>
    <submittedName>
        <fullName evidence="2">Uncharacterized protein</fullName>
    </submittedName>
</protein>
<feature type="chain" id="PRO_5004577353" evidence="1">
    <location>
        <begin position="19"/>
        <end position="82"/>
    </location>
</feature>
<dbReference type="HOGENOM" id="CLU_2560878_0_0_1"/>
<evidence type="ECO:0000313" key="3">
    <source>
        <dbReference type="Proteomes" id="UP000015102"/>
    </source>
</evidence>
<accession>T1GGN8</accession>
<sequence length="82" mass="9532">MVSFICTILLVIFWSSSIKKLLEDSNMTYKGTFKIRDPNINSRNSVTPWQTVNERLNIFGMTTYCKFKDKAEYSIPGKLSDR</sequence>
<name>T1GGN8_MEGSC</name>
<organism evidence="2 3">
    <name type="scientific">Megaselia scalaris</name>
    <name type="common">Humpbacked fly</name>
    <name type="synonym">Phora scalaris</name>
    <dbReference type="NCBI Taxonomy" id="36166"/>
    <lineage>
        <taxon>Eukaryota</taxon>
        <taxon>Metazoa</taxon>
        <taxon>Ecdysozoa</taxon>
        <taxon>Arthropoda</taxon>
        <taxon>Hexapoda</taxon>
        <taxon>Insecta</taxon>
        <taxon>Pterygota</taxon>
        <taxon>Neoptera</taxon>
        <taxon>Endopterygota</taxon>
        <taxon>Diptera</taxon>
        <taxon>Brachycera</taxon>
        <taxon>Muscomorpha</taxon>
        <taxon>Platypezoidea</taxon>
        <taxon>Phoridae</taxon>
        <taxon>Megaseliini</taxon>
        <taxon>Megaselia</taxon>
    </lineage>
</organism>
<proteinExistence type="predicted"/>
<evidence type="ECO:0000256" key="1">
    <source>
        <dbReference type="SAM" id="SignalP"/>
    </source>
</evidence>
<dbReference type="EMBL" id="CAQQ02005534">
    <property type="status" value="NOT_ANNOTATED_CDS"/>
    <property type="molecule type" value="Genomic_DNA"/>
</dbReference>
<keyword evidence="1" id="KW-0732">Signal</keyword>
<dbReference type="EnsemblMetazoa" id="MESCA002561-RA">
    <property type="protein sequence ID" value="MESCA002561-PA"/>
    <property type="gene ID" value="MESCA002561"/>
</dbReference>
<dbReference type="AlphaFoldDB" id="T1GGN8"/>
<dbReference type="EMBL" id="CAQQ02005533">
    <property type="status" value="NOT_ANNOTATED_CDS"/>
    <property type="molecule type" value="Genomic_DNA"/>
</dbReference>
<feature type="signal peptide" evidence="1">
    <location>
        <begin position="1"/>
        <end position="18"/>
    </location>
</feature>
<evidence type="ECO:0000313" key="2">
    <source>
        <dbReference type="EnsemblMetazoa" id="MESCA002561-PA"/>
    </source>
</evidence>
<dbReference type="Proteomes" id="UP000015102">
    <property type="component" value="Unassembled WGS sequence"/>
</dbReference>
<reference evidence="2" key="2">
    <citation type="submission" date="2015-06" db="UniProtKB">
        <authorList>
            <consortium name="EnsemblMetazoa"/>
        </authorList>
    </citation>
    <scope>IDENTIFICATION</scope>
</reference>
<dbReference type="EMBL" id="CAQQ02005532">
    <property type="status" value="NOT_ANNOTATED_CDS"/>
    <property type="molecule type" value="Genomic_DNA"/>
</dbReference>